<feature type="transmembrane region" description="Helical" evidence="10">
    <location>
        <begin position="410"/>
        <end position="431"/>
    </location>
</feature>
<sequence>MSEYDIEKQTGVKAEGLSSSTSLEYPRHGSVEDIVQTHPDNLFFRILKHLKAEIRGIDRVPEEEKTDNSIWNAASMWFSANFVIASFALGGLGVSVFQLHFIDSLLTIIFFNILGMAPVAFYSCFGPKFGLRQMVLSRYWFGYQGVRFLAFFNCIACIGWGTVNTIVSAQMLHTVNHGGLPVPVAIVIVSLLTFCVSFMGYHFIHHYEKWAWVPNAVVFLIIAIQMGRSHAFEWGTMDVGTSEAANVLSFGGAVFGFATGWCPSAADYTVYMPKKTSSVKVFCALMLGLGTPLICVMTLGAACMTGIRTTPRFNDGYNKNGIGGLVFEILVTDSLHGFGQFCIVVLALSTVANNIPNMYSLGLSAQTIWSKFKLVPRAAWAILGNGAVIGISIAAYYAFEEFIDNFMNIIGYWLAVYTAINLSAHFFWIGGFKGYNPDIHKDHTLARLLRCYVFFLCRNCWSSSWYGSGLVHWSHW</sequence>
<evidence type="ECO:0000256" key="6">
    <source>
        <dbReference type="ARBA" id="ARBA00022989"/>
    </source>
</evidence>
<feature type="transmembrane region" description="Helical" evidence="10">
    <location>
        <begin position="78"/>
        <end position="99"/>
    </location>
</feature>
<dbReference type="FunFam" id="1.10.4160.10:FF:000002">
    <property type="entry name" value="Purine-cytosine permease fcyB"/>
    <property type="match status" value="1"/>
</dbReference>
<dbReference type="InterPro" id="IPR026030">
    <property type="entry name" value="Pur-cyt_permease_Fcy2/21/22"/>
</dbReference>
<dbReference type="OMA" id="TIACVGW"/>
<dbReference type="VEuPathDB" id="FungiDB:YALI1_F38220g"/>
<dbReference type="VEuPathDB" id="FungiDB:YALI0_F30569g"/>
<keyword evidence="5 10" id="KW-0812">Transmembrane</keyword>
<dbReference type="GeneID" id="2907646"/>
<dbReference type="GO" id="GO:0015856">
    <property type="term" value="P:cytosine transport"/>
    <property type="evidence" value="ECO:0007669"/>
    <property type="project" value="UniProtKB-ARBA"/>
</dbReference>
<dbReference type="GO" id="GO:0015205">
    <property type="term" value="F:nucleobase transmembrane transporter activity"/>
    <property type="evidence" value="ECO:0007669"/>
    <property type="project" value="TreeGrafter"/>
</dbReference>
<dbReference type="GO" id="GO:0005886">
    <property type="term" value="C:plasma membrane"/>
    <property type="evidence" value="ECO:0007669"/>
    <property type="project" value="TreeGrafter"/>
</dbReference>
<feature type="region of interest" description="Disordered" evidence="9">
    <location>
        <begin position="1"/>
        <end position="21"/>
    </location>
</feature>
<evidence type="ECO:0000256" key="9">
    <source>
        <dbReference type="SAM" id="MobiDB-lite"/>
    </source>
</evidence>
<dbReference type="AlphaFoldDB" id="A0A1D8NQK7"/>
<feature type="transmembrane region" description="Helical" evidence="10">
    <location>
        <begin position="183"/>
        <end position="203"/>
    </location>
</feature>
<dbReference type="CDD" id="cd11484">
    <property type="entry name" value="SLC-NCS1sbd_CobB-like"/>
    <property type="match status" value="1"/>
</dbReference>
<dbReference type="EMBL" id="CP017558">
    <property type="protein sequence ID" value="AOW07916.1"/>
    <property type="molecule type" value="Genomic_DNA"/>
</dbReference>
<evidence type="ECO:0000256" key="5">
    <source>
        <dbReference type="ARBA" id="ARBA00022692"/>
    </source>
</evidence>
<evidence type="ECO:0000256" key="10">
    <source>
        <dbReference type="SAM" id="Phobius"/>
    </source>
</evidence>
<evidence type="ECO:0000313" key="11">
    <source>
        <dbReference type="EMBL" id="AOW07916.1"/>
    </source>
</evidence>
<dbReference type="PANTHER" id="PTHR31806:SF1">
    <property type="entry name" value="PURINE-CYTOSINE PERMEASE FCY2-RELATED"/>
    <property type="match status" value="1"/>
</dbReference>
<evidence type="ECO:0000256" key="1">
    <source>
        <dbReference type="ARBA" id="ARBA00004141"/>
    </source>
</evidence>
<accession>A0A1D8NQK7</accession>
<feature type="transmembrane region" description="Helical" evidence="10">
    <location>
        <begin position="247"/>
        <end position="270"/>
    </location>
</feature>
<dbReference type="Pfam" id="PF02133">
    <property type="entry name" value="Transp_cyt_pur"/>
    <property type="match status" value="1"/>
</dbReference>
<dbReference type="InterPro" id="IPR001248">
    <property type="entry name" value="Pur-cyt_permease"/>
</dbReference>
<dbReference type="PANTHER" id="PTHR31806">
    <property type="entry name" value="PURINE-CYTOSINE PERMEASE FCY2-RELATED"/>
    <property type="match status" value="1"/>
</dbReference>
<gene>
    <name evidence="11" type="ORF">YALI1_F38220g</name>
</gene>
<feature type="transmembrane region" description="Helical" evidence="10">
    <location>
        <begin position="105"/>
        <end position="125"/>
    </location>
</feature>
<evidence type="ECO:0000256" key="4">
    <source>
        <dbReference type="ARBA" id="ARBA00022553"/>
    </source>
</evidence>
<proteinExistence type="inferred from homology"/>
<evidence type="ECO:0000256" key="7">
    <source>
        <dbReference type="ARBA" id="ARBA00023136"/>
    </source>
</evidence>
<keyword evidence="6 10" id="KW-1133">Transmembrane helix</keyword>
<evidence type="ECO:0000313" key="12">
    <source>
        <dbReference type="Proteomes" id="UP000182444"/>
    </source>
</evidence>
<feature type="transmembrane region" description="Helical" evidence="10">
    <location>
        <begin position="378"/>
        <end position="398"/>
    </location>
</feature>
<dbReference type="Proteomes" id="UP000182444">
    <property type="component" value="Chromosome 1F"/>
</dbReference>
<evidence type="ECO:0000256" key="2">
    <source>
        <dbReference type="ARBA" id="ARBA00008974"/>
    </source>
</evidence>
<dbReference type="KEGG" id="yli:2907646"/>
<dbReference type="eggNOG" id="ENOG502QQ8Y">
    <property type="taxonomic scope" value="Eukaryota"/>
</dbReference>
<dbReference type="RefSeq" id="XP_506056.3">
    <property type="nucleotide sequence ID" value="XM_506056.3"/>
</dbReference>
<feature type="transmembrane region" description="Helical" evidence="10">
    <location>
        <begin position="146"/>
        <end position="163"/>
    </location>
</feature>
<feature type="transmembrane region" description="Helical" evidence="10">
    <location>
        <begin position="282"/>
        <end position="307"/>
    </location>
</feature>
<dbReference type="GO" id="GO:0000329">
    <property type="term" value="C:fungal-type vacuole membrane"/>
    <property type="evidence" value="ECO:0007669"/>
    <property type="project" value="TreeGrafter"/>
</dbReference>
<keyword evidence="3 8" id="KW-0813">Transport</keyword>
<dbReference type="PIRSF" id="PIRSF002744">
    <property type="entry name" value="Pur-cyt_permease"/>
    <property type="match status" value="1"/>
</dbReference>
<dbReference type="Gene3D" id="1.10.4160.10">
    <property type="entry name" value="Hydantoin permease"/>
    <property type="match status" value="1"/>
</dbReference>
<protein>
    <recommendedName>
        <fullName evidence="13">Purine-cytosine permease FCY2</fullName>
    </recommendedName>
</protein>
<feature type="transmembrane region" description="Helical" evidence="10">
    <location>
        <begin position="210"/>
        <end position="227"/>
    </location>
</feature>
<comment type="similarity">
    <text evidence="2 8">Belongs to the purine-cytosine permease (2.A.39) family.</text>
</comment>
<evidence type="ECO:0000256" key="3">
    <source>
        <dbReference type="ARBA" id="ARBA00022448"/>
    </source>
</evidence>
<comment type="subcellular location">
    <subcellularLocation>
        <location evidence="1">Membrane</location>
        <topology evidence="1">Multi-pass membrane protein</topology>
    </subcellularLocation>
</comment>
<keyword evidence="7 8" id="KW-0472">Membrane</keyword>
<organism evidence="11 12">
    <name type="scientific">Yarrowia lipolytica</name>
    <name type="common">Candida lipolytica</name>
    <dbReference type="NCBI Taxonomy" id="4952"/>
    <lineage>
        <taxon>Eukaryota</taxon>
        <taxon>Fungi</taxon>
        <taxon>Dikarya</taxon>
        <taxon>Ascomycota</taxon>
        <taxon>Saccharomycotina</taxon>
        <taxon>Dipodascomycetes</taxon>
        <taxon>Dipodascales</taxon>
        <taxon>Dipodascales incertae sedis</taxon>
        <taxon>Yarrowia</taxon>
    </lineage>
</organism>
<feature type="compositionally biased region" description="Basic and acidic residues" evidence="9">
    <location>
        <begin position="1"/>
        <end position="10"/>
    </location>
</feature>
<reference evidence="11 12" key="1">
    <citation type="journal article" date="2016" name="PLoS ONE">
        <title>Sequence Assembly of Yarrowia lipolytica Strain W29/CLIB89 Shows Transposable Element Diversity.</title>
        <authorList>
            <person name="Magnan C."/>
            <person name="Yu J."/>
            <person name="Chang I."/>
            <person name="Jahn E."/>
            <person name="Kanomata Y."/>
            <person name="Wu J."/>
            <person name="Zeller M."/>
            <person name="Oakes M."/>
            <person name="Baldi P."/>
            <person name="Sandmeyer S."/>
        </authorList>
    </citation>
    <scope>NUCLEOTIDE SEQUENCE [LARGE SCALE GENOMIC DNA]</scope>
    <source>
        <strain evidence="12">CLIB89(W29)</strain>
    </source>
</reference>
<evidence type="ECO:0008006" key="13">
    <source>
        <dbReference type="Google" id="ProtNLM"/>
    </source>
</evidence>
<name>A0A1D8NQK7_YARLL</name>
<evidence type="ECO:0000256" key="8">
    <source>
        <dbReference type="PIRNR" id="PIRNR002744"/>
    </source>
</evidence>
<feature type="transmembrane region" description="Helical" evidence="10">
    <location>
        <begin position="338"/>
        <end position="357"/>
    </location>
</feature>
<keyword evidence="4" id="KW-0597">Phosphoprotein</keyword>